<feature type="transmembrane region" description="Helical" evidence="5">
    <location>
        <begin position="358"/>
        <end position="376"/>
    </location>
</feature>
<feature type="transmembrane region" description="Helical" evidence="5">
    <location>
        <begin position="12"/>
        <end position="30"/>
    </location>
</feature>
<evidence type="ECO:0000313" key="7">
    <source>
        <dbReference type="Proteomes" id="UP000198841"/>
    </source>
</evidence>
<dbReference type="InterPro" id="IPR052556">
    <property type="entry name" value="PolySynth_Transporter"/>
</dbReference>
<feature type="transmembrane region" description="Helical" evidence="5">
    <location>
        <begin position="77"/>
        <end position="100"/>
    </location>
</feature>
<evidence type="ECO:0000256" key="1">
    <source>
        <dbReference type="ARBA" id="ARBA00004141"/>
    </source>
</evidence>
<feature type="transmembrane region" description="Helical" evidence="5">
    <location>
        <begin position="382"/>
        <end position="400"/>
    </location>
</feature>
<dbReference type="PANTHER" id="PTHR43424:SF1">
    <property type="entry name" value="LOCUS PUTATIVE PROTEIN 1-RELATED"/>
    <property type="match status" value="1"/>
</dbReference>
<feature type="transmembrane region" description="Helical" evidence="5">
    <location>
        <begin position="322"/>
        <end position="346"/>
    </location>
</feature>
<comment type="subcellular location">
    <subcellularLocation>
        <location evidence="1">Membrane</location>
        <topology evidence="1">Multi-pass membrane protein</topology>
    </subcellularLocation>
</comment>
<evidence type="ECO:0000313" key="6">
    <source>
        <dbReference type="EMBL" id="SFL00270.1"/>
    </source>
</evidence>
<feature type="transmembrane region" description="Helical" evidence="5">
    <location>
        <begin position="106"/>
        <end position="127"/>
    </location>
</feature>
<feature type="transmembrane region" description="Helical" evidence="5">
    <location>
        <begin position="139"/>
        <end position="161"/>
    </location>
</feature>
<feature type="transmembrane region" description="Helical" evidence="5">
    <location>
        <begin position="246"/>
        <end position="268"/>
    </location>
</feature>
<evidence type="ECO:0000256" key="4">
    <source>
        <dbReference type="ARBA" id="ARBA00023136"/>
    </source>
</evidence>
<evidence type="ECO:0000256" key="3">
    <source>
        <dbReference type="ARBA" id="ARBA00022989"/>
    </source>
</evidence>
<feature type="transmembrane region" description="Helical" evidence="5">
    <location>
        <begin position="36"/>
        <end position="56"/>
    </location>
</feature>
<sequence length="435" mass="48469">MKDKLKNSMWMIAEKLIAVFGLIFVTSYVAKYVGPTTFGIISISMLVFQFIQSIALMGSDVILLKRLSQNHHSGMRLMMATFLLVLVIYGVLAVSGMLIMGEEWSAEALVFICAAAIACLFSSLDLVNIYNEAMLNARLNVIANLAGLAISLTVRFFISYYGLDPQLLSIPIVLATFIPFAIKLAIFLKYHRQVPIPALRQMKKYSRYMVASGISLVFSVIAVAIYTRVNQISVSYFLGVKEAGIFSVALTLATAWVFLPNALLASFFPAFFAERDDRQSIIKAQKLHLLVIGVSSLVILAIWLLSGWFIRDFYGAEYLDAVAPTLLLSVGAMCAVLSSVMDRFIIKYNGYRYLVKKTFVVLLICVASSLLLVPYFGLNGAAMSVVLTEFLSFSLLNYFFPAQPVMRIHQIFINPRKLWLLFNNIKTSDSKESLS</sequence>
<dbReference type="RefSeq" id="WP_008108971.1">
    <property type="nucleotide sequence ID" value="NZ_FOSD01000015.1"/>
</dbReference>
<reference evidence="6 7" key="1">
    <citation type="submission" date="2016-10" db="EMBL/GenBank/DDBJ databases">
        <authorList>
            <person name="Varghese N."/>
            <person name="Submissions S."/>
        </authorList>
    </citation>
    <scope>NUCLEOTIDE SEQUENCE [LARGE SCALE GENOMIC DNA]</scope>
    <source>
        <strain evidence="6 7">YR512</strain>
    </source>
</reference>
<comment type="caution">
    <text evidence="6">The sequence shown here is derived from an EMBL/GenBank/DDBJ whole genome shotgun (WGS) entry which is preliminary data.</text>
</comment>
<dbReference type="InterPro" id="IPR002797">
    <property type="entry name" value="Polysacc_synth"/>
</dbReference>
<feature type="transmembrane region" description="Helical" evidence="5">
    <location>
        <begin position="208"/>
        <end position="226"/>
    </location>
</feature>
<dbReference type="PANTHER" id="PTHR43424">
    <property type="entry name" value="LOCUS PUTATIVE PROTEIN 1-RELATED"/>
    <property type="match status" value="1"/>
</dbReference>
<dbReference type="Proteomes" id="UP000198841">
    <property type="component" value="Unassembled WGS sequence"/>
</dbReference>
<feature type="transmembrane region" description="Helical" evidence="5">
    <location>
        <begin position="289"/>
        <end position="310"/>
    </location>
</feature>
<keyword evidence="4 5" id="KW-0472">Membrane</keyword>
<dbReference type="Pfam" id="PF01943">
    <property type="entry name" value="Polysacc_synt"/>
    <property type="match status" value="1"/>
</dbReference>
<keyword evidence="7" id="KW-1185">Reference proteome</keyword>
<name>A0A1I4E5Q6_9GAMM</name>
<protein>
    <submittedName>
        <fullName evidence="6">Membrane protein involved in the export of O-antigen and teichoic acid</fullName>
    </submittedName>
</protein>
<evidence type="ECO:0000256" key="5">
    <source>
        <dbReference type="SAM" id="Phobius"/>
    </source>
</evidence>
<feature type="transmembrane region" description="Helical" evidence="5">
    <location>
        <begin position="167"/>
        <end position="188"/>
    </location>
</feature>
<keyword evidence="3 5" id="KW-1133">Transmembrane helix</keyword>
<proteinExistence type="predicted"/>
<evidence type="ECO:0000256" key="2">
    <source>
        <dbReference type="ARBA" id="ARBA00022692"/>
    </source>
</evidence>
<accession>A0A1I4E5Q6</accession>
<keyword evidence="2 5" id="KW-0812">Transmembrane</keyword>
<organism evidence="6 7">
    <name type="scientific">Candidatus Pantoea symbiotica</name>
    <dbReference type="NCBI Taxonomy" id="1884370"/>
    <lineage>
        <taxon>Bacteria</taxon>
        <taxon>Pseudomonadati</taxon>
        <taxon>Pseudomonadota</taxon>
        <taxon>Gammaproteobacteria</taxon>
        <taxon>Enterobacterales</taxon>
        <taxon>Erwiniaceae</taxon>
        <taxon>Pantoea</taxon>
    </lineage>
</organism>
<gene>
    <name evidence="6" type="ORF">SAMN05518863_11563</name>
</gene>
<dbReference type="EMBL" id="FOSD01000015">
    <property type="protein sequence ID" value="SFL00270.1"/>
    <property type="molecule type" value="Genomic_DNA"/>
</dbReference>